<proteinExistence type="inferred from homology"/>
<dbReference type="PIRSF" id="PIRSF000883">
    <property type="entry name" value="Pesterase_MJ0912"/>
    <property type="match status" value="1"/>
</dbReference>
<dbReference type="SUPFAM" id="SSF56300">
    <property type="entry name" value="Metallo-dependent phosphatases"/>
    <property type="match status" value="1"/>
</dbReference>
<dbReference type="Pfam" id="PF12850">
    <property type="entry name" value="Metallophos_2"/>
    <property type="match status" value="1"/>
</dbReference>
<feature type="domain" description="Calcineurin-like phosphoesterase" evidence="2">
    <location>
        <begin position="1"/>
        <end position="214"/>
    </location>
</feature>
<dbReference type="InterPro" id="IPR024654">
    <property type="entry name" value="Calcineurin-like_PHP_lpxH"/>
</dbReference>
<dbReference type="PANTHER" id="PTHR42850">
    <property type="entry name" value="METALLOPHOSPHOESTERASE"/>
    <property type="match status" value="1"/>
</dbReference>
<evidence type="ECO:0000256" key="1">
    <source>
        <dbReference type="ARBA" id="ARBA00008950"/>
    </source>
</evidence>
<reference evidence="3 4" key="1">
    <citation type="submission" date="2019-02" db="EMBL/GenBank/DDBJ databases">
        <title>Deep-cultivation of Planctomycetes and their phenomic and genomic characterization uncovers novel biology.</title>
        <authorList>
            <person name="Wiegand S."/>
            <person name="Jogler M."/>
            <person name="Boedeker C."/>
            <person name="Pinto D."/>
            <person name="Vollmers J."/>
            <person name="Rivas-Marin E."/>
            <person name="Kohn T."/>
            <person name="Peeters S.H."/>
            <person name="Heuer A."/>
            <person name="Rast P."/>
            <person name="Oberbeckmann S."/>
            <person name="Bunk B."/>
            <person name="Jeske O."/>
            <person name="Meyerdierks A."/>
            <person name="Storesund J.E."/>
            <person name="Kallscheuer N."/>
            <person name="Luecker S."/>
            <person name="Lage O.M."/>
            <person name="Pohl T."/>
            <person name="Merkel B.J."/>
            <person name="Hornburger P."/>
            <person name="Mueller R.-W."/>
            <person name="Bruemmer F."/>
            <person name="Labrenz M."/>
            <person name="Spormann A.M."/>
            <person name="Op Den Camp H."/>
            <person name="Overmann J."/>
            <person name="Amann R."/>
            <person name="Jetten M.S.M."/>
            <person name="Mascher T."/>
            <person name="Medema M.H."/>
            <person name="Devos D.P."/>
            <person name="Kaster A.-K."/>
            <person name="Ovreas L."/>
            <person name="Rohde M."/>
            <person name="Galperin M.Y."/>
            <person name="Jogler C."/>
        </authorList>
    </citation>
    <scope>NUCLEOTIDE SEQUENCE [LARGE SCALE GENOMIC DNA]</scope>
    <source>
        <strain evidence="3 4">Pan14r</strain>
    </source>
</reference>
<dbReference type="GO" id="GO:0016791">
    <property type="term" value="F:phosphatase activity"/>
    <property type="evidence" value="ECO:0007669"/>
    <property type="project" value="TreeGrafter"/>
</dbReference>
<dbReference type="RefSeq" id="WP_145298298.1">
    <property type="nucleotide sequence ID" value="NZ_CP036319.1"/>
</dbReference>
<dbReference type="InterPro" id="IPR029052">
    <property type="entry name" value="Metallo-depent_PP-like"/>
</dbReference>
<sequence length="252" mass="28421">MKRALISDIHGNLEGLQAVLADIETVGVDEIYCLGDIIGYGPNPCECLDLVMRHAKVTILGNHDQAALFDPDGFNPMALQAIYWTRDQLDNGPGNPAQVNKRWDFLGELPRLVDEGEFKFVHGSPRDPTNEYVFPEYVFDTRKMEILFGRVEQYCFMGHTHLPGVFTTQCEFIAPEDCDHRYALGPAKVLVNVGSVGQPRDDNNKSCYVVLDKDAKSIEFRRVEYDIDKTANKIYNIPDLSDALGDRLKHGR</sequence>
<comment type="similarity">
    <text evidence="1">Belongs to the metallophosphoesterase superfamily. YfcE family.</text>
</comment>
<gene>
    <name evidence="3" type="ORF">Pan14r_11730</name>
</gene>
<dbReference type="InterPro" id="IPR050126">
    <property type="entry name" value="Ap4A_hydrolase"/>
</dbReference>
<protein>
    <submittedName>
        <fullName evidence="3">Phosphodiesterase</fullName>
    </submittedName>
</protein>
<evidence type="ECO:0000313" key="3">
    <source>
        <dbReference type="EMBL" id="TWT68890.1"/>
    </source>
</evidence>
<keyword evidence="4" id="KW-1185">Reference proteome</keyword>
<dbReference type="OrthoDB" id="9800565at2"/>
<dbReference type="GO" id="GO:0005737">
    <property type="term" value="C:cytoplasm"/>
    <property type="evidence" value="ECO:0007669"/>
    <property type="project" value="TreeGrafter"/>
</dbReference>
<dbReference type="Proteomes" id="UP000317238">
    <property type="component" value="Unassembled WGS sequence"/>
</dbReference>
<accession>A0A5C5Y176</accession>
<name>A0A5C5Y176_9PLAN</name>
<dbReference type="CDD" id="cd00838">
    <property type="entry name" value="MPP_superfamily"/>
    <property type="match status" value="1"/>
</dbReference>
<evidence type="ECO:0000259" key="2">
    <source>
        <dbReference type="Pfam" id="PF12850"/>
    </source>
</evidence>
<dbReference type="Gene3D" id="3.60.21.10">
    <property type="match status" value="1"/>
</dbReference>
<organism evidence="3 4">
    <name type="scientific">Crateriforma conspicua</name>
    <dbReference type="NCBI Taxonomy" id="2527996"/>
    <lineage>
        <taxon>Bacteria</taxon>
        <taxon>Pseudomonadati</taxon>
        <taxon>Planctomycetota</taxon>
        <taxon>Planctomycetia</taxon>
        <taxon>Planctomycetales</taxon>
        <taxon>Planctomycetaceae</taxon>
        <taxon>Crateriforma</taxon>
    </lineage>
</organism>
<dbReference type="EMBL" id="SJPL01000001">
    <property type="protein sequence ID" value="TWT68890.1"/>
    <property type="molecule type" value="Genomic_DNA"/>
</dbReference>
<comment type="caution">
    <text evidence="3">The sequence shown here is derived from an EMBL/GenBank/DDBJ whole genome shotgun (WGS) entry which is preliminary data.</text>
</comment>
<dbReference type="PANTHER" id="PTHR42850:SF2">
    <property type="entry name" value="BLL5683 PROTEIN"/>
    <property type="match status" value="1"/>
</dbReference>
<dbReference type="AlphaFoldDB" id="A0A5C5Y176"/>
<evidence type="ECO:0000313" key="4">
    <source>
        <dbReference type="Proteomes" id="UP000317238"/>
    </source>
</evidence>
<dbReference type="InterPro" id="IPR011152">
    <property type="entry name" value="Pesterase_MJ0912"/>
</dbReference>